<name>A0A255XSY9_9PROT</name>
<keyword evidence="1" id="KW-1133">Transmembrane helix</keyword>
<feature type="transmembrane region" description="Helical" evidence="1">
    <location>
        <begin position="31"/>
        <end position="48"/>
    </location>
</feature>
<dbReference type="AlphaFoldDB" id="A0A255XSY9"/>
<dbReference type="Proteomes" id="UP000216361">
    <property type="component" value="Unassembled WGS sequence"/>
</dbReference>
<evidence type="ECO:0000256" key="1">
    <source>
        <dbReference type="SAM" id="Phobius"/>
    </source>
</evidence>
<organism evidence="2 3">
    <name type="scientific">Elstera cyanobacteriorum</name>
    <dbReference type="NCBI Taxonomy" id="2022747"/>
    <lineage>
        <taxon>Bacteria</taxon>
        <taxon>Pseudomonadati</taxon>
        <taxon>Pseudomonadota</taxon>
        <taxon>Alphaproteobacteria</taxon>
        <taxon>Rhodospirillales</taxon>
        <taxon>Rhodospirillaceae</taxon>
        <taxon>Elstera</taxon>
    </lineage>
</organism>
<reference evidence="2 3" key="1">
    <citation type="submission" date="2017-07" db="EMBL/GenBank/DDBJ databases">
        <title>Elstera cyanobacteriorum sp. nov., a novel bacterium isolated from cyanobacterial aggregates in a eutrophic lake.</title>
        <authorList>
            <person name="Cai H."/>
        </authorList>
    </citation>
    <scope>NUCLEOTIDE SEQUENCE [LARGE SCALE GENOMIC DNA]</scope>
    <source>
        <strain evidence="2 3">TH019</strain>
    </source>
</reference>
<dbReference type="EMBL" id="NOXS01000031">
    <property type="protein sequence ID" value="OYQ19370.1"/>
    <property type="molecule type" value="Genomic_DNA"/>
</dbReference>
<evidence type="ECO:0000313" key="2">
    <source>
        <dbReference type="EMBL" id="OYQ19370.1"/>
    </source>
</evidence>
<keyword evidence="1" id="KW-0472">Membrane</keyword>
<proteinExistence type="predicted"/>
<evidence type="ECO:0000313" key="3">
    <source>
        <dbReference type="Proteomes" id="UP000216361"/>
    </source>
</evidence>
<sequence length="81" mass="8857">MNSAVIDEFWTELVAMHLEDAPRKPDGIDNATLFVINLLLALILSALIFGPKVIFFTALILVPCAITMMVALTRGYGQPPL</sequence>
<keyword evidence="3" id="KW-1185">Reference proteome</keyword>
<protein>
    <submittedName>
        <fullName evidence="2">Uncharacterized protein</fullName>
    </submittedName>
</protein>
<keyword evidence="1" id="KW-0812">Transmembrane</keyword>
<comment type="caution">
    <text evidence="2">The sequence shown here is derived from an EMBL/GenBank/DDBJ whole genome shotgun (WGS) entry which is preliminary data.</text>
</comment>
<gene>
    <name evidence="2" type="ORF">CHR90_08055</name>
</gene>
<feature type="transmembrane region" description="Helical" evidence="1">
    <location>
        <begin position="54"/>
        <end position="72"/>
    </location>
</feature>
<accession>A0A255XSY9</accession>